<comment type="caution">
    <text evidence="1">The sequence shown here is derived from an EMBL/GenBank/DDBJ whole genome shotgun (WGS) entry which is preliminary data.</text>
</comment>
<evidence type="ECO:0000313" key="2">
    <source>
        <dbReference type="Proteomes" id="UP000778864"/>
    </source>
</evidence>
<gene>
    <name evidence="1" type="ORF">KHZ90_09750</name>
</gene>
<organism evidence="1 2">
    <name type="scientific">Veillonella parvula</name>
    <name type="common">Staphylococcus parvulus</name>
    <dbReference type="NCBI Taxonomy" id="29466"/>
    <lineage>
        <taxon>Bacteria</taxon>
        <taxon>Bacillati</taxon>
        <taxon>Bacillota</taxon>
        <taxon>Negativicutes</taxon>
        <taxon>Veillonellales</taxon>
        <taxon>Veillonellaceae</taxon>
        <taxon>Veillonella</taxon>
    </lineage>
</organism>
<reference evidence="1" key="1">
    <citation type="submission" date="2021-02" db="EMBL/GenBank/DDBJ databases">
        <title>Infant gut strain persistence is associated with maternal origin, phylogeny, and functional potential including surface adhesion and iron acquisition.</title>
        <authorList>
            <person name="Lou Y.C."/>
        </authorList>
    </citation>
    <scope>NUCLEOTIDE SEQUENCE</scope>
    <source>
        <strain evidence="1">L3_108_031G1_dasL3_108_031G1_concoct_20</strain>
    </source>
</reference>
<dbReference type="RefSeq" id="WP_208377082.1">
    <property type="nucleotide sequence ID" value="NZ_JAGZMU010000008.1"/>
</dbReference>
<name>A0A943A4F2_VEIPA</name>
<sequence length="60" mass="7239">MYKVGDKFIDMMDNSHIKIKEVYKEKDIDKGEYQIVVNGMLLEYIDGGYLRRYCRKLENE</sequence>
<dbReference type="EMBL" id="JAGZMU010000008">
    <property type="protein sequence ID" value="MBS4894039.1"/>
    <property type="molecule type" value="Genomic_DNA"/>
</dbReference>
<protein>
    <submittedName>
        <fullName evidence="1">Uncharacterized protein</fullName>
    </submittedName>
</protein>
<accession>A0A943A4F2</accession>
<proteinExistence type="predicted"/>
<dbReference type="Proteomes" id="UP000778864">
    <property type="component" value="Unassembled WGS sequence"/>
</dbReference>
<evidence type="ECO:0000313" key="1">
    <source>
        <dbReference type="EMBL" id="MBS4894039.1"/>
    </source>
</evidence>
<dbReference type="AlphaFoldDB" id="A0A943A4F2"/>